<evidence type="ECO:0000313" key="2">
    <source>
        <dbReference type="Proteomes" id="UP001345963"/>
    </source>
</evidence>
<accession>A0ABU7C5W6</accession>
<evidence type="ECO:0000313" key="1">
    <source>
        <dbReference type="EMBL" id="MED6258067.1"/>
    </source>
</evidence>
<protein>
    <submittedName>
        <fullName evidence="1">Uncharacterized protein</fullName>
    </submittedName>
</protein>
<gene>
    <name evidence="1" type="ORF">ATANTOWER_002590</name>
</gene>
<name>A0ABU7C5W6_9TELE</name>
<sequence length="95" mass="10509">MRRVSQQRPCLYDAEWSSFPGLKEGQRDRITVVTAVTCSLEGQQNKLPHPTATEVSTLTLCSLWMLSSTSSPGQLFLSTVHLRATEERGVAADFP</sequence>
<proteinExistence type="predicted"/>
<reference evidence="1 2" key="1">
    <citation type="submission" date="2021-07" db="EMBL/GenBank/DDBJ databases">
        <authorList>
            <person name="Palmer J.M."/>
        </authorList>
    </citation>
    <scope>NUCLEOTIDE SEQUENCE [LARGE SCALE GENOMIC DNA]</scope>
    <source>
        <strain evidence="1 2">AT_MEX2019</strain>
        <tissue evidence="1">Muscle</tissue>
    </source>
</reference>
<organism evidence="1 2">
    <name type="scientific">Ataeniobius toweri</name>
    <dbReference type="NCBI Taxonomy" id="208326"/>
    <lineage>
        <taxon>Eukaryota</taxon>
        <taxon>Metazoa</taxon>
        <taxon>Chordata</taxon>
        <taxon>Craniata</taxon>
        <taxon>Vertebrata</taxon>
        <taxon>Euteleostomi</taxon>
        <taxon>Actinopterygii</taxon>
        <taxon>Neopterygii</taxon>
        <taxon>Teleostei</taxon>
        <taxon>Neoteleostei</taxon>
        <taxon>Acanthomorphata</taxon>
        <taxon>Ovalentaria</taxon>
        <taxon>Atherinomorphae</taxon>
        <taxon>Cyprinodontiformes</taxon>
        <taxon>Goodeidae</taxon>
        <taxon>Ataeniobius</taxon>
    </lineage>
</organism>
<dbReference type="Proteomes" id="UP001345963">
    <property type="component" value="Unassembled WGS sequence"/>
</dbReference>
<dbReference type="EMBL" id="JAHUTI010079942">
    <property type="protein sequence ID" value="MED6258067.1"/>
    <property type="molecule type" value="Genomic_DNA"/>
</dbReference>
<keyword evidence="2" id="KW-1185">Reference proteome</keyword>
<comment type="caution">
    <text evidence="1">The sequence shown here is derived from an EMBL/GenBank/DDBJ whole genome shotgun (WGS) entry which is preliminary data.</text>
</comment>